<accession>A0AAV5NJ42</accession>
<evidence type="ECO:0000313" key="2">
    <source>
        <dbReference type="Proteomes" id="UP001156614"/>
    </source>
</evidence>
<gene>
    <name evidence="1" type="ORF">GCM10007867_32550</name>
</gene>
<dbReference type="Proteomes" id="UP001156614">
    <property type="component" value="Unassembled WGS sequence"/>
</dbReference>
<dbReference type="AlphaFoldDB" id="A0AAV5NJ42"/>
<organism evidence="1 2">
    <name type="scientific">Gluconobacter cerinus</name>
    <dbReference type="NCBI Taxonomy" id="38307"/>
    <lineage>
        <taxon>Bacteria</taxon>
        <taxon>Pseudomonadati</taxon>
        <taxon>Pseudomonadota</taxon>
        <taxon>Alphaproteobacteria</taxon>
        <taxon>Acetobacterales</taxon>
        <taxon>Acetobacteraceae</taxon>
        <taxon>Gluconobacter</taxon>
    </lineage>
</organism>
<name>A0AAV5NJ42_9PROT</name>
<reference evidence="2" key="1">
    <citation type="journal article" date="2019" name="Int. J. Syst. Evol. Microbiol.">
        <title>The Global Catalogue of Microorganisms (GCM) 10K type strain sequencing project: providing services to taxonomists for standard genome sequencing and annotation.</title>
        <authorList>
            <consortium name="The Broad Institute Genomics Platform"/>
            <consortium name="The Broad Institute Genome Sequencing Center for Infectious Disease"/>
            <person name="Wu L."/>
            <person name="Ma J."/>
        </authorList>
    </citation>
    <scope>NUCLEOTIDE SEQUENCE [LARGE SCALE GENOMIC DNA]</scope>
    <source>
        <strain evidence="2">NBRC 3267</strain>
    </source>
</reference>
<protein>
    <submittedName>
        <fullName evidence="1">Uncharacterized protein</fullName>
    </submittedName>
</protein>
<evidence type="ECO:0000313" key="1">
    <source>
        <dbReference type="EMBL" id="GLQ64405.1"/>
    </source>
</evidence>
<comment type="caution">
    <text evidence="1">The sequence shown here is derived from an EMBL/GenBank/DDBJ whole genome shotgun (WGS) entry which is preliminary data.</text>
</comment>
<sequence>MTLKASVQLIHTINIIIDLKNKDNYSHFITQNIIKIKEITTKGKEPKYDESVDGCTVPQASLPSNLLLSI</sequence>
<dbReference type="EMBL" id="BSNU01000035">
    <property type="protein sequence ID" value="GLQ64405.1"/>
    <property type="molecule type" value="Genomic_DNA"/>
</dbReference>
<proteinExistence type="predicted"/>
<keyword evidence="2" id="KW-1185">Reference proteome</keyword>